<protein>
    <submittedName>
        <fullName evidence="7">Response regulator transcription factor</fullName>
    </submittedName>
</protein>
<accession>A0A5N8XA51</accession>
<keyword evidence="8" id="KW-1185">Reference proteome</keyword>
<dbReference type="Pfam" id="PF00072">
    <property type="entry name" value="Response_reg"/>
    <property type="match status" value="1"/>
</dbReference>
<dbReference type="SMART" id="SM00448">
    <property type="entry name" value="REC"/>
    <property type="match status" value="1"/>
</dbReference>
<proteinExistence type="predicted"/>
<feature type="region of interest" description="Disordered" evidence="4">
    <location>
        <begin position="1"/>
        <end position="37"/>
    </location>
</feature>
<comment type="caution">
    <text evidence="7">The sequence shown here is derived from an EMBL/GenBank/DDBJ whole genome shotgun (WGS) entry which is preliminary data.</text>
</comment>
<dbReference type="SUPFAM" id="SSF52172">
    <property type="entry name" value="CheY-like"/>
    <property type="match status" value="1"/>
</dbReference>
<dbReference type="PRINTS" id="PR00038">
    <property type="entry name" value="HTHLUXR"/>
</dbReference>
<dbReference type="OrthoDB" id="4500249at2"/>
<dbReference type="Pfam" id="PF00196">
    <property type="entry name" value="GerE"/>
    <property type="match status" value="1"/>
</dbReference>
<dbReference type="SMART" id="SM00421">
    <property type="entry name" value="HTH_LUXR"/>
    <property type="match status" value="1"/>
</dbReference>
<dbReference type="InterPro" id="IPR036388">
    <property type="entry name" value="WH-like_DNA-bd_sf"/>
</dbReference>
<feature type="domain" description="Response regulatory" evidence="6">
    <location>
        <begin position="48"/>
        <end position="163"/>
    </location>
</feature>
<sequence length="242" mass="26381">MMPPFAQSTLESRDDTAHAEARPQRGDAHPVAAPPRRAMLSDECRPQRVLVVDDQELVQAGLRALLSRESWVAACYSAGSVDIAWEAALRWHPQIVVVSMSIAGRSGLEVCHRFRERMPHVRVMLMSGDGRVSASLAATHGAVGFLPKRLPAAAIVGAVRRVAEGGRAFPHESECQPAVQLSRREMDVLQHLVSGLSNPEVAAQLNLSRHTVKQHTSVVYRKLGVRNRAQAASRAQELGFVA</sequence>
<dbReference type="CDD" id="cd06170">
    <property type="entry name" value="LuxR_C_like"/>
    <property type="match status" value="1"/>
</dbReference>
<dbReference type="InterPro" id="IPR051015">
    <property type="entry name" value="EvgA-like"/>
</dbReference>
<dbReference type="CDD" id="cd17535">
    <property type="entry name" value="REC_NarL-like"/>
    <property type="match status" value="1"/>
</dbReference>
<evidence type="ECO:0000313" key="8">
    <source>
        <dbReference type="Proteomes" id="UP000400924"/>
    </source>
</evidence>
<dbReference type="GO" id="GO:0000160">
    <property type="term" value="P:phosphorelay signal transduction system"/>
    <property type="evidence" value="ECO:0007669"/>
    <property type="project" value="InterPro"/>
</dbReference>
<dbReference type="GO" id="GO:0006355">
    <property type="term" value="P:regulation of DNA-templated transcription"/>
    <property type="evidence" value="ECO:0007669"/>
    <property type="project" value="InterPro"/>
</dbReference>
<evidence type="ECO:0000259" key="5">
    <source>
        <dbReference type="PROSITE" id="PS50043"/>
    </source>
</evidence>
<dbReference type="PANTHER" id="PTHR45566:SF2">
    <property type="entry name" value="NARL SUBFAMILY"/>
    <property type="match status" value="1"/>
</dbReference>
<name>A0A5N8XA51_9ACTN</name>
<dbReference type="SUPFAM" id="SSF46894">
    <property type="entry name" value="C-terminal effector domain of the bipartite response regulators"/>
    <property type="match status" value="1"/>
</dbReference>
<dbReference type="InterPro" id="IPR001789">
    <property type="entry name" value="Sig_transdc_resp-reg_receiver"/>
</dbReference>
<feature type="compositionally biased region" description="Basic and acidic residues" evidence="4">
    <location>
        <begin position="11"/>
        <end position="28"/>
    </location>
</feature>
<evidence type="ECO:0000313" key="7">
    <source>
        <dbReference type="EMBL" id="MPY56380.1"/>
    </source>
</evidence>
<comment type="caution">
    <text evidence="3">Lacks conserved residue(s) required for the propagation of feature annotation.</text>
</comment>
<dbReference type="InterPro" id="IPR000792">
    <property type="entry name" value="Tscrpt_reg_LuxR_C"/>
</dbReference>
<gene>
    <name evidence="7" type="ORF">FNH08_04070</name>
</gene>
<evidence type="ECO:0000259" key="6">
    <source>
        <dbReference type="PROSITE" id="PS50110"/>
    </source>
</evidence>
<dbReference type="GO" id="GO:0003677">
    <property type="term" value="F:DNA binding"/>
    <property type="evidence" value="ECO:0007669"/>
    <property type="project" value="UniProtKB-KW"/>
</dbReference>
<dbReference type="Gene3D" id="3.40.50.2300">
    <property type="match status" value="1"/>
</dbReference>
<feature type="domain" description="HTH luxR-type" evidence="5">
    <location>
        <begin position="174"/>
        <end position="239"/>
    </location>
</feature>
<dbReference type="PROSITE" id="PS50110">
    <property type="entry name" value="RESPONSE_REGULATORY"/>
    <property type="match status" value="1"/>
</dbReference>
<dbReference type="InterPro" id="IPR011006">
    <property type="entry name" value="CheY-like_superfamily"/>
</dbReference>
<keyword evidence="1" id="KW-0597">Phosphoprotein</keyword>
<dbReference type="InterPro" id="IPR016032">
    <property type="entry name" value="Sig_transdc_resp-reg_C-effctor"/>
</dbReference>
<evidence type="ECO:0000256" key="1">
    <source>
        <dbReference type="ARBA" id="ARBA00022553"/>
    </source>
</evidence>
<evidence type="ECO:0000256" key="3">
    <source>
        <dbReference type="PROSITE-ProRule" id="PRU00169"/>
    </source>
</evidence>
<dbReference type="PANTHER" id="PTHR45566">
    <property type="entry name" value="HTH-TYPE TRANSCRIPTIONAL REGULATOR YHJB-RELATED"/>
    <property type="match status" value="1"/>
</dbReference>
<dbReference type="EMBL" id="VJZC01000014">
    <property type="protein sequence ID" value="MPY56380.1"/>
    <property type="molecule type" value="Genomic_DNA"/>
</dbReference>
<dbReference type="Proteomes" id="UP000400924">
    <property type="component" value="Unassembled WGS sequence"/>
</dbReference>
<dbReference type="PROSITE" id="PS50043">
    <property type="entry name" value="HTH_LUXR_2"/>
    <property type="match status" value="1"/>
</dbReference>
<organism evidence="7 8">
    <name type="scientific">Streptomyces spongiae</name>
    <dbReference type="NCBI Taxonomy" id="565072"/>
    <lineage>
        <taxon>Bacteria</taxon>
        <taxon>Bacillati</taxon>
        <taxon>Actinomycetota</taxon>
        <taxon>Actinomycetes</taxon>
        <taxon>Kitasatosporales</taxon>
        <taxon>Streptomycetaceae</taxon>
        <taxon>Streptomyces</taxon>
    </lineage>
</organism>
<reference evidence="7 8" key="1">
    <citation type="submission" date="2019-07" db="EMBL/GenBank/DDBJ databases">
        <title>New species of Amycolatopsis and Streptomyces.</title>
        <authorList>
            <person name="Duangmal K."/>
            <person name="Teo W.F.A."/>
            <person name="Lipun K."/>
        </authorList>
    </citation>
    <scope>NUCLEOTIDE SEQUENCE [LARGE SCALE GENOMIC DNA]</scope>
    <source>
        <strain evidence="7 8">NBRC 106415</strain>
    </source>
</reference>
<keyword evidence="2" id="KW-0238">DNA-binding</keyword>
<feature type="compositionally biased region" description="Polar residues" evidence="4">
    <location>
        <begin position="1"/>
        <end position="10"/>
    </location>
</feature>
<dbReference type="Gene3D" id="1.10.10.10">
    <property type="entry name" value="Winged helix-like DNA-binding domain superfamily/Winged helix DNA-binding domain"/>
    <property type="match status" value="1"/>
</dbReference>
<dbReference type="InterPro" id="IPR058245">
    <property type="entry name" value="NreC/VraR/RcsB-like_REC"/>
</dbReference>
<evidence type="ECO:0000256" key="4">
    <source>
        <dbReference type="SAM" id="MobiDB-lite"/>
    </source>
</evidence>
<evidence type="ECO:0000256" key="2">
    <source>
        <dbReference type="ARBA" id="ARBA00023125"/>
    </source>
</evidence>
<dbReference type="AlphaFoldDB" id="A0A5N8XA51"/>